<dbReference type="AlphaFoldDB" id="A0A4Y7PQE5"/>
<dbReference type="VEuPathDB" id="FungiDB:BD410DRAFT_794532"/>
<evidence type="ECO:0000256" key="1">
    <source>
        <dbReference type="SAM" id="Phobius"/>
    </source>
</evidence>
<evidence type="ECO:0000313" key="3">
    <source>
        <dbReference type="Proteomes" id="UP000294933"/>
    </source>
</evidence>
<evidence type="ECO:0000313" key="2">
    <source>
        <dbReference type="EMBL" id="TDL17231.1"/>
    </source>
</evidence>
<keyword evidence="3" id="KW-1185">Reference proteome</keyword>
<keyword evidence="1" id="KW-0472">Membrane</keyword>
<reference evidence="2 3" key="1">
    <citation type="submission" date="2018-06" db="EMBL/GenBank/DDBJ databases">
        <title>A transcriptomic atlas of mushroom development highlights an independent origin of complex multicellularity.</title>
        <authorList>
            <consortium name="DOE Joint Genome Institute"/>
            <person name="Krizsan K."/>
            <person name="Almasi E."/>
            <person name="Merenyi Z."/>
            <person name="Sahu N."/>
            <person name="Viragh M."/>
            <person name="Koszo T."/>
            <person name="Mondo S."/>
            <person name="Kiss B."/>
            <person name="Balint B."/>
            <person name="Kues U."/>
            <person name="Barry K."/>
            <person name="Hegedus J.C."/>
            <person name="Henrissat B."/>
            <person name="Johnson J."/>
            <person name="Lipzen A."/>
            <person name="Ohm R."/>
            <person name="Nagy I."/>
            <person name="Pangilinan J."/>
            <person name="Yan J."/>
            <person name="Xiong Y."/>
            <person name="Grigoriev I.V."/>
            <person name="Hibbett D.S."/>
            <person name="Nagy L.G."/>
        </authorList>
    </citation>
    <scope>NUCLEOTIDE SEQUENCE [LARGE SCALE GENOMIC DNA]</scope>
    <source>
        <strain evidence="2 3">SZMC22713</strain>
    </source>
</reference>
<dbReference type="Proteomes" id="UP000294933">
    <property type="component" value="Unassembled WGS sequence"/>
</dbReference>
<protein>
    <submittedName>
        <fullName evidence="2">Uncharacterized protein</fullName>
    </submittedName>
</protein>
<proteinExistence type="predicted"/>
<name>A0A4Y7PQE5_9AGAM</name>
<organism evidence="2 3">
    <name type="scientific">Rickenella mellea</name>
    <dbReference type="NCBI Taxonomy" id="50990"/>
    <lineage>
        <taxon>Eukaryota</taxon>
        <taxon>Fungi</taxon>
        <taxon>Dikarya</taxon>
        <taxon>Basidiomycota</taxon>
        <taxon>Agaricomycotina</taxon>
        <taxon>Agaricomycetes</taxon>
        <taxon>Hymenochaetales</taxon>
        <taxon>Rickenellaceae</taxon>
        <taxon>Rickenella</taxon>
    </lineage>
</organism>
<keyword evidence="1" id="KW-1133">Transmembrane helix</keyword>
<sequence>MRVYVRDRTARSAQCGPDHMGLDGGLRVSRRITERKAKWDDESKPTLFYMFRIVFVGYIGGCILVATVRWTKNNEGRSAGWMKYAHAA</sequence>
<dbReference type="EMBL" id="ML170225">
    <property type="protein sequence ID" value="TDL17231.1"/>
    <property type="molecule type" value="Genomic_DNA"/>
</dbReference>
<feature type="transmembrane region" description="Helical" evidence="1">
    <location>
        <begin position="47"/>
        <end position="68"/>
    </location>
</feature>
<keyword evidence="1" id="KW-0812">Transmembrane</keyword>
<gene>
    <name evidence="2" type="ORF">BD410DRAFT_794532</name>
</gene>
<accession>A0A4Y7PQE5</accession>